<dbReference type="AlphaFoldDB" id="R8B0I6"/>
<comment type="similarity">
    <text evidence="14">Belongs to the UbiA prenyltransferase family. Protoheme IX farnesyltransferase subfamily.</text>
</comment>
<evidence type="ECO:0000256" key="9">
    <source>
        <dbReference type="ARBA" id="ARBA00023136"/>
    </source>
</evidence>
<dbReference type="EC" id="2.5.1.141" evidence="3 14"/>
<feature type="transmembrane region" description="Helical" evidence="14">
    <location>
        <begin position="159"/>
        <end position="178"/>
    </location>
</feature>
<evidence type="ECO:0000256" key="15">
    <source>
        <dbReference type="SAM" id="MobiDB-lite"/>
    </source>
</evidence>
<dbReference type="PANTHER" id="PTHR43448">
    <property type="entry name" value="PROTOHEME IX FARNESYLTRANSFERASE, MITOCHONDRIAL"/>
    <property type="match status" value="1"/>
</dbReference>
<dbReference type="RefSeq" id="WP_012138180.1">
    <property type="nucleotide sequence ID" value="NZ_KE007325.1"/>
</dbReference>
<keyword evidence="4 14" id="KW-1003">Cell membrane</keyword>
<dbReference type="HOGENOM" id="CLU_029631_0_2_6"/>
<evidence type="ECO:0000256" key="3">
    <source>
        <dbReference type="ARBA" id="ARBA00012292"/>
    </source>
</evidence>
<dbReference type="eggNOG" id="COG0109">
    <property type="taxonomic scope" value="Bacteria"/>
</dbReference>
<feature type="transmembrane region" description="Helical" evidence="14">
    <location>
        <begin position="63"/>
        <end position="84"/>
    </location>
</feature>
<dbReference type="InterPro" id="IPR044878">
    <property type="entry name" value="UbiA_sf"/>
</dbReference>
<keyword evidence="5 14" id="KW-0808">Transferase</keyword>
<feature type="transmembrane region" description="Helical" evidence="14">
    <location>
        <begin position="184"/>
        <end position="207"/>
    </location>
</feature>
<evidence type="ECO:0000313" key="17">
    <source>
        <dbReference type="Proteomes" id="UP000016540"/>
    </source>
</evidence>
<dbReference type="InterPro" id="IPR006369">
    <property type="entry name" value="Protohaem_IX_farnesylTrfase"/>
</dbReference>
<evidence type="ECO:0000256" key="10">
    <source>
        <dbReference type="ARBA" id="ARBA00030253"/>
    </source>
</evidence>
<keyword evidence="9 14" id="KW-0472">Membrane</keyword>
<evidence type="ECO:0000256" key="7">
    <source>
        <dbReference type="ARBA" id="ARBA00022989"/>
    </source>
</evidence>
<keyword evidence="7 14" id="KW-1133">Transmembrane helix</keyword>
<name>R8B0I6_9GAMM</name>
<dbReference type="OrthoDB" id="9814417at2"/>
<comment type="subcellular location">
    <subcellularLocation>
        <location evidence="1 14">Cell membrane</location>
        <topology evidence="1 14">Multi-pass membrane protein</topology>
    </subcellularLocation>
</comment>
<dbReference type="CDD" id="cd13957">
    <property type="entry name" value="PT_UbiA_Cox10"/>
    <property type="match status" value="1"/>
</dbReference>
<dbReference type="EMBL" id="ASAD01000011">
    <property type="protein sequence ID" value="EON92093.1"/>
    <property type="molecule type" value="Genomic_DNA"/>
</dbReference>
<feature type="transmembrane region" description="Helical" evidence="14">
    <location>
        <begin position="288"/>
        <end position="309"/>
    </location>
</feature>
<evidence type="ECO:0000256" key="14">
    <source>
        <dbReference type="HAMAP-Rule" id="MF_00154"/>
    </source>
</evidence>
<comment type="catalytic activity">
    <reaction evidence="13 14">
        <text>heme b + (2E,6E)-farnesyl diphosphate + H2O = Fe(II)-heme o + diphosphate</text>
        <dbReference type="Rhea" id="RHEA:28070"/>
        <dbReference type="ChEBI" id="CHEBI:15377"/>
        <dbReference type="ChEBI" id="CHEBI:33019"/>
        <dbReference type="ChEBI" id="CHEBI:60344"/>
        <dbReference type="ChEBI" id="CHEBI:60530"/>
        <dbReference type="ChEBI" id="CHEBI:175763"/>
        <dbReference type="EC" id="2.5.1.141"/>
    </reaction>
</comment>
<keyword evidence="8 14" id="KW-0350">Heme biosynthesis</keyword>
<evidence type="ECO:0000256" key="13">
    <source>
        <dbReference type="ARBA" id="ARBA00047690"/>
    </source>
</evidence>
<evidence type="ECO:0000256" key="12">
    <source>
        <dbReference type="ARBA" id="ARBA00042475"/>
    </source>
</evidence>
<evidence type="ECO:0000256" key="2">
    <source>
        <dbReference type="ARBA" id="ARBA00004919"/>
    </source>
</evidence>
<feature type="transmembrane region" description="Helical" evidence="14">
    <location>
        <begin position="38"/>
        <end position="57"/>
    </location>
</feature>
<feature type="transmembrane region" description="Helical" evidence="14">
    <location>
        <begin position="228"/>
        <end position="249"/>
    </location>
</feature>
<feature type="transmembrane region" description="Helical" evidence="14">
    <location>
        <begin position="105"/>
        <end position="127"/>
    </location>
</feature>
<dbReference type="GO" id="GO:0048034">
    <property type="term" value="P:heme O biosynthetic process"/>
    <property type="evidence" value="ECO:0007669"/>
    <property type="project" value="UniProtKB-UniRule"/>
</dbReference>
<feature type="transmembrane region" description="Helical" evidence="14">
    <location>
        <begin position="133"/>
        <end position="152"/>
    </location>
</feature>
<dbReference type="InterPro" id="IPR000537">
    <property type="entry name" value="UbiA_prenyltransferase"/>
</dbReference>
<comment type="caution">
    <text evidence="16">The sequence shown here is derived from an EMBL/GenBank/DDBJ whole genome shotgun (WGS) entry which is preliminary data.</text>
</comment>
<dbReference type="PROSITE" id="PS00943">
    <property type="entry name" value="UBIA"/>
    <property type="match status" value="1"/>
</dbReference>
<proteinExistence type="inferred from homology"/>
<comment type="miscellaneous">
    <text evidence="14">Carbon 2 of the heme B porphyrin ring is defined according to the Fischer nomenclature.</text>
</comment>
<evidence type="ECO:0000256" key="11">
    <source>
        <dbReference type="ARBA" id="ARBA00040810"/>
    </source>
</evidence>
<evidence type="ECO:0000313" key="16">
    <source>
        <dbReference type="EMBL" id="EON92093.1"/>
    </source>
</evidence>
<feature type="transmembrane region" description="Helical" evidence="14">
    <location>
        <begin position="255"/>
        <end position="276"/>
    </location>
</feature>
<evidence type="ECO:0000256" key="4">
    <source>
        <dbReference type="ARBA" id="ARBA00022475"/>
    </source>
</evidence>
<evidence type="ECO:0000256" key="1">
    <source>
        <dbReference type="ARBA" id="ARBA00004651"/>
    </source>
</evidence>
<sequence length="310" mass="33654">MSEHVKTLPAHSAGNHAETQTEASISWRDFLELTKPRVVALMILTSVIGMLLAAPGVPGWEVLVYGNLGIALLAGAAAVVNHVVDQKIDTVMARTRKRPVATGKISPVDAMVFATLLAAAGMGILVWQVNALTAWLTLASLVGYAGVYTLFLKRATPQNIVIGGLAGAMPPLLGWTAVTGQVEGHALLLVLIIFAWTPPHFWALAIHRKEEYAKAGIPMLPVTHGNKYTELHIVLYTFMLLAVSLLPFVTGMSGGIYLVGALALGLRFLQYSIRLLRGDDRRVALKTFKYSITYLMVLFVVLLVDHFVFF</sequence>
<comment type="function">
    <text evidence="14">Converts heme B (protoheme IX) to heme O by substitution of the vinyl group on carbon 2 of heme B porphyrin ring with a hydroxyethyl farnesyl side group.</text>
</comment>
<dbReference type="NCBIfam" id="NF003349">
    <property type="entry name" value="PRK04375.1-2"/>
    <property type="match status" value="1"/>
</dbReference>
<evidence type="ECO:0000256" key="6">
    <source>
        <dbReference type="ARBA" id="ARBA00022692"/>
    </source>
</evidence>
<dbReference type="InterPro" id="IPR030470">
    <property type="entry name" value="UbiA_prenylTrfase_CS"/>
</dbReference>
<dbReference type="Proteomes" id="UP000016540">
    <property type="component" value="Unassembled WGS sequence"/>
</dbReference>
<feature type="region of interest" description="Disordered" evidence="15">
    <location>
        <begin position="1"/>
        <end position="20"/>
    </location>
</feature>
<organism evidence="16 17">
    <name type="scientific">Marinobacter lipolyticus SM19</name>
    <dbReference type="NCBI Taxonomy" id="1318628"/>
    <lineage>
        <taxon>Bacteria</taxon>
        <taxon>Pseudomonadati</taxon>
        <taxon>Pseudomonadota</taxon>
        <taxon>Gammaproteobacteria</taxon>
        <taxon>Pseudomonadales</taxon>
        <taxon>Marinobacteraceae</taxon>
        <taxon>Marinobacter</taxon>
    </lineage>
</organism>
<keyword evidence="6 14" id="KW-0812">Transmembrane</keyword>
<dbReference type="HAMAP" id="MF_00154">
    <property type="entry name" value="CyoE_CtaB"/>
    <property type="match status" value="1"/>
</dbReference>
<dbReference type="Gene3D" id="1.10.357.140">
    <property type="entry name" value="UbiA prenyltransferase"/>
    <property type="match status" value="1"/>
</dbReference>
<protein>
    <recommendedName>
        <fullName evidence="11 14">Protoheme IX farnesyltransferase</fullName>
        <ecNumber evidence="3 14">2.5.1.141</ecNumber>
    </recommendedName>
    <alternativeName>
        <fullName evidence="12 14">Heme B farnesyltransferase</fullName>
    </alternativeName>
    <alternativeName>
        <fullName evidence="10 14">Heme O synthase</fullName>
    </alternativeName>
</protein>
<dbReference type="GO" id="GO:0005886">
    <property type="term" value="C:plasma membrane"/>
    <property type="evidence" value="ECO:0007669"/>
    <property type="project" value="UniProtKB-SubCell"/>
</dbReference>
<accession>R8B0I6</accession>
<dbReference type="Pfam" id="PF01040">
    <property type="entry name" value="UbiA"/>
    <property type="match status" value="1"/>
</dbReference>
<dbReference type="PATRIC" id="fig|1318628.3.peg.2144"/>
<dbReference type="UniPathway" id="UPA00834">
    <property type="reaction ID" value="UER00712"/>
</dbReference>
<dbReference type="PANTHER" id="PTHR43448:SF7">
    <property type="entry name" value="4-HYDROXYBENZOATE SOLANESYLTRANSFERASE"/>
    <property type="match status" value="1"/>
</dbReference>
<dbReference type="STRING" id="1318628.MARLIPOL_10741"/>
<dbReference type="NCBIfam" id="TIGR01473">
    <property type="entry name" value="cyoE_ctaB"/>
    <property type="match status" value="1"/>
</dbReference>
<evidence type="ECO:0000256" key="8">
    <source>
        <dbReference type="ARBA" id="ARBA00023133"/>
    </source>
</evidence>
<evidence type="ECO:0000256" key="5">
    <source>
        <dbReference type="ARBA" id="ARBA00022679"/>
    </source>
</evidence>
<dbReference type="GO" id="GO:0008495">
    <property type="term" value="F:protoheme IX farnesyltransferase activity"/>
    <property type="evidence" value="ECO:0007669"/>
    <property type="project" value="UniProtKB-UniRule"/>
</dbReference>
<gene>
    <name evidence="14" type="primary">cyoE</name>
    <name evidence="16" type="ORF">MARLIPOL_10741</name>
</gene>
<comment type="pathway">
    <text evidence="2 14">Porphyrin-containing compound metabolism; heme O biosynthesis; heme O from protoheme: step 1/1.</text>
</comment>
<reference evidence="16 17" key="1">
    <citation type="journal article" date="2013" name="Genome Announc.">
        <title>Draft Genome Sequence of the Moderately Halophilic Bacterium Marinobacter lipolyticus Strain SM19.</title>
        <authorList>
            <person name="Papke R.T."/>
            <person name="de la Haba R.R."/>
            <person name="Infante-Dominguez C."/>
            <person name="Perez D."/>
            <person name="Sanchez-Porro C."/>
            <person name="Lapierre P."/>
            <person name="Ventosa A."/>
        </authorList>
    </citation>
    <scope>NUCLEOTIDE SEQUENCE [LARGE SCALE GENOMIC DNA]</scope>
    <source>
        <strain evidence="16 17">SM19</strain>
    </source>
</reference>
<keyword evidence="17" id="KW-1185">Reference proteome</keyword>
<dbReference type="FunFam" id="1.10.357.140:FF:000001">
    <property type="entry name" value="Protoheme IX farnesyltransferase"/>
    <property type="match status" value="1"/>
</dbReference>